<proteinExistence type="predicted"/>
<organism evidence="1">
    <name type="scientific">Catovirus CTV1</name>
    <dbReference type="NCBI Taxonomy" id="1977631"/>
    <lineage>
        <taxon>Viruses</taxon>
        <taxon>Varidnaviria</taxon>
        <taxon>Bamfordvirae</taxon>
        <taxon>Nucleocytoviricota</taxon>
        <taxon>Megaviricetes</taxon>
        <taxon>Imitervirales</taxon>
        <taxon>Mimiviridae</taxon>
        <taxon>Klosneuvirinae</taxon>
        <taxon>Catovirus</taxon>
    </lineage>
</organism>
<protein>
    <submittedName>
        <fullName evidence="1">Uncharacterized protein</fullName>
    </submittedName>
</protein>
<gene>
    <name evidence="1" type="ORF">Catovirus_1_805</name>
</gene>
<sequence length="457" mass="51242">MVNKGCNCGGNVISNNCSNCCTRKSRESSMSNNRTISAFNSALDYKESQKETLISLKDLLTNVISSIQNSFCNDGDCFKDSAMNAADQYVSVSNRTCEGKKIAVVGNGNFYGTVQDISGESKFPIYYVNGFGGIKETHDISGTLIYDLNGLNQTSFLLNSDQDVAFLAKKIRSKICGYVSVVDGTEIGIKIDGSGNSTFVMTVLSAELGNCFSTFTVPTNASIQDFENLVTEMKDVFEQYICRIWYDMLDETIRIIFNAGYSVFISNQVDSVACIIYESFINDKLVTSVQVCAGDNYVAYGYLEFYSSCHSLVIRYPPGALAETSEDVPMTIIYPSDDGYCNNITFNLENLWCCVFDTIAKICVQYDMCYRNAIKIEAFYAWSMLLKYMVRCLKFDCTVYDNWRKCNVSKNISSLISLLNSLIIVIENQKDLVEIMKCDYIEFVKKCCNGIRYSRKC</sequence>
<dbReference type="EMBL" id="KY684083">
    <property type="protein sequence ID" value="ARF08755.1"/>
    <property type="molecule type" value="Genomic_DNA"/>
</dbReference>
<accession>A0A1V0SAK5</accession>
<name>A0A1V0SAK5_9VIRU</name>
<reference evidence="1" key="1">
    <citation type="journal article" date="2017" name="Science">
        <title>Giant viruses with an expanded complement of translation system components.</title>
        <authorList>
            <person name="Schulz F."/>
            <person name="Yutin N."/>
            <person name="Ivanova N.N."/>
            <person name="Ortega D.R."/>
            <person name="Lee T.K."/>
            <person name="Vierheilig J."/>
            <person name="Daims H."/>
            <person name="Horn M."/>
            <person name="Wagner M."/>
            <person name="Jensen G.J."/>
            <person name="Kyrpides N.C."/>
            <person name="Koonin E.V."/>
            <person name="Woyke T."/>
        </authorList>
    </citation>
    <scope>NUCLEOTIDE SEQUENCE</scope>
    <source>
        <strain evidence="1">CTV1</strain>
    </source>
</reference>
<evidence type="ECO:0000313" key="1">
    <source>
        <dbReference type="EMBL" id="ARF08755.1"/>
    </source>
</evidence>